<keyword evidence="7" id="KW-0788">Thiol protease</keyword>
<dbReference type="GO" id="GO:0006508">
    <property type="term" value="P:proteolysis"/>
    <property type="evidence" value="ECO:0007669"/>
    <property type="project" value="UniProtKB-KW"/>
</dbReference>
<protein>
    <recommendedName>
        <fullName evidence="3">ubiquitinyl hydrolase 1</fullName>
        <ecNumber evidence="3">3.4.19.12</ecNumber>
    </recommendedName>
</protein>
<dbReference type="PANTHER" id="PTHR12931:SF15">
    <property type="entry name" value="UBIQUITIN THIOESTERASE OTUBAIN-LIKE"/>
    <property type="match status" value="1"/>
</dbReference>
<sequence length="559" mass="64324">YLEYGADSLVLPVIRRRETLSITNRDLVERLSSLLEELERSQRSLDTLNQEHDTNKLMTNRKLYELQTYWDKIKERNKELEMNLQLHQGQSRDQTQETGSLLIAVQNLGEQCHLQHYGPLEDLTLLHMMDMIKEFIQEKADVERRAMHLMDSSSAMASSTELTGVREKGPAMTDAPELISNKLEIATLFQEQPEDGKIEDICNQYAFIRRIRGDGNCFYRALIFGHLESLNERDLLIFKDKLIQTSKELLLAGFAEGSFEHLHNTFVSVLEHCEVDHQSSTLLELFNNQATSDSIVQYLRLLTSAYLQNHSDFFQHFVDTPSLKAYCMQEVETMAMECDHVEIIALSEALGLSIHIASMEGGNGQLTHHTFPDGASPSLHLLYKTAHYDILYPSTNLSRFFSRCFWCMLACNGKGVQSRMWMRVSVRLSTVASFLVKSITLGLALMPTFSMRISSLLRWSSLLPFFFRRIRVGILCTMFIIFPLILFLIFCLLILLSLAFLFLLSISNAVLNSLLWLVHIRQIDTLCVHLWDSLAIWYLVLHFLSSPPFQDGMDHRYSE</sequence>
<dbReference type="AlphaFoldDB" id="A0A8T2NJG7"/>
<keyword evidence="9" id="KW-1133">Transmembrane helix</keyword>
<dbReference type="InterPro" id="IPR038765">
    <property type="entry name" value="Papain-like_cys_pep_sf"/>
</dbReference>
<keyword evidence="8" id="KW-0175">Coiled coil</keyword>
<evidence type="ECO:0000259" key="10">
    <source>
        <dbReference type="PROSITE" id="PS50802"/>
    </source>
</evidence>
<keyword evidence="5" id="KW-0833">Ubl conjugation pathway</keyword>
<dbReference type="PANTHER" id="PTHR12931">
    <property type="entry name" value="UBIQUITIN THIOLESTERASE PROTEIN OTUB"/>
    <property type="match status" value="1"/>
</dbReference>
<dbReference type="SUPFAM" id="SSF54001">
    <property type="entry name" value="Cysteine proteinases"/>
    <property type="match status" value="1"/>
</dbReference>
<dbReference type="OrthoDB" id="18915at2759"/>
<feature type="coiled-coil region" evidence="8">
    <location>
        <begin position="24"/>
        <end position="51"/>
    </location>
</feature>
<dbReference type="GO" id="GO:0071108">
    <property type="term" value="P:protein K48-linked deubiquitination"/>
    <property type="evidence" value="ECO:0007669"/>
    <property type="project" value="TreeGrafter"/>
</dbReference>
<evidence type="ECO:0000313" key="12">
    <source>
        <dbReference type="Proteomes" id="UP000824540"/>
    </source>
</evidence>
<dbReference type="Pfam" id="PF10275">
    <property type="entry name" value="Peptidase_C65"/>
    <property type="match status" value="1"/>
</dbReference>
<dbReference type="PROSITE" id="PS50802">
    <property type="entry name" value="OTU"/>
    <property type="match status" value="1"/>
</dbReference>
<feature type="transmembrane region" description="Helical" evidence="9">
    <location>
        <begin position="501"/>
        <end position="519"/>
    </location>
</feature>
<dbReference type="InterPro" id="IPR003323">
    <property type="entry name" value="OTU_dom"/>
</dbReference>
<dbReference type="Gene3D" id="3.30.200.60">
    <property type="entry name" value="Peptidase C65 Otubain, subdomain 1"/>
    <property type="match status" value="1"/>
</dbReference>
<dbReference type="Proteomes" id="UP000824540">
    <property type="component" value="Unassembled WGS sequence"/>
</dbReference>
<gene>
    <name evidence="11" type="ORF">JZ751_002914</name>
</gene>
<comment type="catalytic activity">
    <reaction evidence="1">
        <text>Thiol-dependent hydrolysis of ester, thioester, amide, peptide and isopeptide bonds formed by the C-terminal Gly of ubiquitin (a 76-residue protein attached to proteins as an intracellular targeting signal).</text>
        <dbReference type="EC" id="3.4.19.12"/>
    </reaction>
</comment>
<evidence type="ECO:0000313" key="11">
    <source>
        <dbReference type="EMBL" id="KAG9336567.1"/>
    </source>
</evidence>
<organism evidence="11 12">
    <name type="scientific">Albula glossodonta</name>
    <name type="common">roundjaw bonefish</name>
    <dbReference type="NCBI Taxonomy" id="121402"/>
    <lineage>
        <taxon>Eukaryota</taxon>
        <taxon>Metazoa</taxon>
        <taxon>Chordata</taxon>
        <taxon>Craniata</taxon>
        <taxon>Vertebrata</taxon>
        <taxon>Euteleostomi</taxon>
        <taxon>Actinopterygii</taxon>
        <taxon>Neopterygii</taxon>
        <taxon>Teleostei</taxon>
        <taxon>Albuliformes</taxon>
        <taxon>Albulidae</taxon>
        <taxon>Albula</taxon>
    </lineage>
</organism>
<evidence type="ECO:0000256" key="5">
    <source>
        <dbReference type="ARBA" id="ARBA00022786"/>
    </source>
</evidence>
<keyword evidence="9" id="KW-0812">Transmembrane</keyword>
<comment type="caution">
    <text evidence="11">The sequence shown here is derived from an EMBL/GenBank/DDBJ whole genome shotgun (WGS) entry which is preliminary data.</text>
</comment>
<feature type="domain" description="OTU" evidence="10">
    <location>
        <begin position="206"/>
        <end position="394"/>
    </location>
</feature>
<evidence type="ECO:0000256" key="1">
    <source>
        <dbReference type="ARBA" id="ARBA00000707"/>
    </source>
</evidence>
<evidence type="ECO:0000256" key="8">
    <source>
        <dbReference type="SAM" id="Coils"/>
    </source>
</evidence>
<keyword evidence="6" id="KW-0378">Hydrolase</keyword>
<keyword evidence="4" id="KW-0645">Protease</keyword>
<feature type="non-terminal residue" evidence="11">
    <location>
        <position position="559"/>
    </location>
</feature>
<evidence type="ECO:0000256" key="3">
    <source>
        <dbReference type="ARBA" id="ARBA00012759"/>
    </source>
</evidence>
<evidence type="ECO:0000256" key="9">
    <source>
        <dbReference type="SAM" id="Phobius"/>
    </source>
</evidence>
<dbReference type="InterPro" id="IPR042468">
    <property type="entry name" value="Peptidase_C65_otubain_sub1"/>
</dbReference>
<proteinExistence type="inferred from homology"/>
<dbReference type="EMBL" id="JAFBMS010000102">
    <property type="protein sequence ID" value="KAG9336567.1"/>
    <property type="molecule type" value="Genomic_DNA"/>
</dbReference>
<name>A0A8T2NJG7_9TELE</name>
<keyword evidence="12" id="KW-1185">Reference proteome</keyword>
<dbReference type="GO" id="GO:0043130">
    <property type="term" value="F:ubiquitin binding"/>
    <property type="evidence" value="ECO:0007669"/>
    <property type="project" value="TreeGrafter"/>
</dbReference>
<dbReference type="GO" id="GO:2000780">
    <property type="term" value="P:negative regulation of double-strand break repair"/>
    <property type="evidence" value="ECO:0007669"/>
    <property type="project" value="TreeGrafter"/>
</dbReference>
<dbReference type="GO" id="GO:0004843">
    <property type="term" value="F:cysteine-type deubiquitinase activity"/>
    <property type="evidence" value="ECO:0007669"/>
    <property type="project" value="UniProtKB-EC"/>
</dbReference>
<dbReference type="InterPro" id="IPR042467">
    <property type="entry name" value="Peptidase_C65_otubain_sub2"/>
</dbReference>
<evidence type="ECO:0000256" key="4">
    <source>
        <dbReference type="ARBA" id="ARBA00022670"/>
    </source>
</evidence>
<dbReference type="EC" id="3.4.19.12" evidence="3"/>
<feature type="transmembrane region" description="Helical" evidence="9">
    <location>
        <begin position="526"/>
        <end position="544"/>
    </location>
</feature>
<dbReference type="Gene3D" id="1.20.1300.20">
    <property type="entry name" value="Peptidase C65 Otubain, subdomain 2"/>
    <property type="match status" value="1"/>
</dbReference>
<dbReference type="InterPro" id="IPR019400">
    <property type="entry name" value="Peptidase_C65_otubain"/>
</dbReference>
<reference evidence="11" key="1">
    <citation type="thesis" date="2021" institute="BYU ScholarsArchive" country="Provo, UT, USA">
        <title>Applications of and Algorithms for Genome Assembly and Genomic Analyses with an Emphasis on Marine Teleosts.</title>
        <authorList>
            <person name="Pickett B.D."/>
        </authorList>
    </citation>
    <scope>NUCLEOTIDE SEQUENCE</scope>
    <source>
        <strain evidence="11">HI-2016</strain>
    </source>
</reference>
<dbReference type="FunFam" id="1.20.1300.20:FF:000001">
    <property type="entry name" value="Ubiquitin thioesterase OTUB1"/>
    <property type="match status" value="1"/>
</dbReference>
<evidence type="ECO:0000256" key="2">
    <source>
        <dbReference type="ARBA" id="ARBA00006579"/>
    </source>
</evidence>
<comment type="similarity">
    <text evidence="2">Belongs to the peptidase C65 family.</text>
</comment>
<dbReference type="GO" id="GO:0005634">
    <property type="term" value="C:nucleus"/>
    <property type="evidence" value="ECO:0007669"/>
    <property type="project" value="TreeGrafter"/>
</dbReference>
<feature type="transmembrane region" description="Helical" evidence="9">
    <location>
        <begin position="470"/>
        <end position="495"/>
    </location>
</feature>
<evidence type="ECO:0000256" key="7">
    <source>
        <dbReference type="ARBA" id="ARBA00022807"/>
    </source>
</evidence>
<evidence type="ECO:0000256" key="6">
    <source>
        <dbReference type="ARBA" id="ARBA00022801"/>
    </source>
</evidence>
<feature type="transmembrane region" description="Helical" evidence="9">
    <location>
        <begin position="428"/>
        <end position="449"/>
    </location>
</feature>
<keyword evidence="9" id="KW-0472">Membrane</keyword>
<accession>A0A8T2NJG7</accession>